<dbReference type="AlphaFoldDB" id="A0A5B9DTJ1"/>
<organism evidence="2 3">
    <name type="scientific">Paradevosia tibetensis</name>
    <dbReference type="NCBI Taxonomy" id="1447062"/>
    <lineage>
        <taxon>Bacteria</taxon>
        <taxon>Pseudomonadati</taxon>
        <taxon>Pseudomonadota</taxon>
        <taxon>Alphaproteobacteria</taxon>
        <taxon>Hyphomicrobiales</taxon>
        <taxon>Devosiaceae</taxon>
        <taxon>Paradevosia</taxon>
    </lineage>
</organism>
<dbReference type="PROSITE" id="PS50042">
    <property type="entry name" value="CNMP_BINDING_3"/>
    <property type="match status" value="1"/>
</dbReference>
<reference evidence="2 3" key="1">
    <citation type="journal article" date="2015" name="Int. J. Syst. Evol. Microbiol.">
        <title>Youhaiella tibetensis gen. nov., sp. nov., isolated from subsurface sediment.</title>
        <authorList>
            <person name="Wang Y.X."/>
            <person name="Huang F.Q."/>
            <person name="Nogi Y."/>
            <person name="Pang S.J."/>
            <person name="Wang P.K."/>
            <person name="Lv J."/>
        </authorList>
    </citation>
    <scope>NUCLEOTIDE SEQUENCE [LARGE SCALE GENOMIC DNA]</scope>
    <source>
        <strain evidence="3">fig4</strain>
    </source>
</reference>
<gene>
    <name evidence="2" type="ORF">FNA67_20990</name>
</gene>
<sequence length="161" mass="17630">MCSGKDWGTMQLDDAATILAHAEFFEICDNEQRRLLAFASERRRFEAGEVVYKAGDIPDGAHVLISGRLRTTPEGGGRFHDLSGEGTLVSAVALVIARPRPVTVTAVFASETLFVPRHAFLKLATQYPDLAARAADHIRRELTGYLGALAPLKGRIRKDQI</sequence>
<dbReference type="Gene3D" id="2.60.120.10">
    <property type="entry name" value="Jelly Rolls"/>
    <property type="match status" value="1"/>
</dbReference>
<proteinExistence type="predicted"/>
<dbReference type="KEGG" id="yti:FNA67_20990"/>
<evidence type="ECO:0000313" key="3">
    <source>
        <dbReference type="Proteomes" id="UP000321062"/>
    </source>
</evidence>
<dbReference type="InterPro" id="IPR014710">
    <property type="entry name" value="RmlC-like_jellyroll"/>
</dbReference>
<dbReference type="SUPFAM" id="SSF51206">
    <property type="entry name" value="cAMP-binding domain-like"/>
    <property type="match status" value="1"/>
</dbReference>
<feature type="domain" description="Cyclic nucleotide-binding" evidence="1">
    <location>
        <begin position="24"/>
        <end position="141"/>
    </location>
</feature>
<dbReference type="Proteomes" id="UP000321062">
    <property type="component" value="Chromosome"/>
</dbReference>
<dbReference type="InterPro" id="IPR000595">
    <property type="entry name" value="cNMP-bd_dom"/>
</dbReference>
<dbReference type="OrthoDB" id="9807547at2"/>
<accession>A0A5B9DTJ1</accession>
<dbReference type="EMBL" id="CP041690">
    <property type="protein sequence ID" value="QEE22487.1"/>
    <property type="molecule type" value="Genomic_DNA"/>
</dbReference>
<protein>
    <submittedName>
        <fullName evidence="2">Cyclic nucleotide-binding domain-containing protein</fullName>
    </submittedName>
</protein>
<name>A0A5B9DTJ1_9HYPH</name>
<evidence type="ECO:0000313" key="2">
    <source>
        <dbReference type="EMBL" id="QEE22487.1"/>
    </source>
</evidence>
<dbReference type="CDD" id="cd00038">
    <property type="entry name" value="CAP_ED"/>
    <property type="match status" value="1"/>
</dbReference>
<dbReference type="Pfam" id="PF00027">
    <property type="entry name" value="cNMP_binding"/>
    <property type="match status" value="1"/>
</dbReference>
<dbReference type="SMART" id="SM00100">
    <property type="entry name" value="cNMP"/>
    <property type="match status" value="1"/>
</dbReference>
<keyword evidence="3" id="KW-1185">Reference proteome</keyword>
<evidence type="ECO:0000259" key="1">
    <source>
        <dbReference type="PROSITE" id="PS50042"/>
    </source>
</evidence>
<dbReference type="InterPro" id="IPR018490">
    <property type="entry name" value="cNMP-bd_dom_sf"/>
</dbReference>